<organism evidence="6 7">
    <name type="scientific">Yoonia sediminilitoris</name>
    <dbReference type="NCBI Taxonomy" id="1286148"/>
    <lineage>
        <taxon>Bacteria</taxon>
        <taxon>Pseudomonadati</taxon>
        <taxon>Pseudomonadota</taxon>
        <taxon>Alphaproteobacteria</taxon>
        <taxon>Rhodobacterales</taxon>
        <taxon>Paracoccaceae</taxon>
        <taxon>Yoonia</taxon>
    </lineage>
</organism>
<protein>
    <submittedName>
        <fullName evidence="6">LysR family glycine cleavage system transcriptional activator</fullName>
    </submittedName>
</protein>
<evidence type="ECO:0000313" key="6">
    <source>
        <dbReference type="EMBL" id="PUB14965.1"/>
    </source>
</evidence>
<evidence type="ECO:0000256" key="2">
    <source>
        <dbReference type="ARBA" id="ARBA00023015"/>
    </source>
</evidence>
<accession>A0A2T6KHK2</accession>
<dbReference type="InterPro" id="IPR005119">
    <property type="entry name" value="LysR_subst-bd"/>
</dbReference>
<feature type="domain" description="HTH lysR-type" evidence="5">
    <location>
        <begin position="1"/>
        <end position="62"/>
    </location>
</feature>
<dbReference type="RefSeq" id="WP_108386536.1">
    <property type="nucleotide sequence ID" value="NZ_QBUD01000005.1"/>
</dbReference>
<proteinExistence type="inferred from homology"/>
<dbReference type="FunFam" id="1.10.10.10:FF:000038">
    <property type="entry name" value="Glycine cleavage system transcriptional activator"/>
    <property type="match status" value="1"/>
</dbReference>
<dbReference type="InterPro" id="IPR036390">
    <property type="entry name" value="WH_DNA-bd_sf"/>
</dbReference>
<dbReference type="PANTHER" id="PTHR30537:SF26">
    <property type="entry name" value="GLYCINE CLEAVAGE SYSTEM TRANSCRIPTIONAL ACTIVATOR"/>
    <property type="match status" value="1"/>
</dbReference>
<dbReference type="InterPro" id="IPR058163">
    <property type="entry name" value="LysR-type_TF_proteobact-type"/>
</dbReference>
<evidence type="ECO:0000313" key="7">
    <source>
        <dbReference type="Proteomes" id="UP000244523"/>
    </source>
</evidence>
<comment type="similarity">
    <text evidence="1">Belongs to the LysR transcriptional regulatory family.</text>
</comment>
<dbReference type="Proteomes" id="UP000244523">
    <property type="component" value="Unassembled WGS sequence"/>
</dbReference>
<dbReference type="Gene3D" id="1.10.10.10">
    <property type="entry name" value="Winged helix-like DNA-binding domain superfamily/Winged helix DNA-binding domain"/>
    <property type="match status" value="1"/>
</dbReference>
<evidence type="ECO:0000256" key="1">
    <source>
        <dbReference type="ARBA" id="ARBA00009437"/>
    </source>
</evidence>
<dbReference type="Gene3D" id="3.40.190.10">
    <property type="entry name" value="Periplasmic binding protein-like II"/>
    <property type="match status" value="2"/>
</dbReference>
<dbReference type="GO" id="GO:0006351">
    <property type="term" value="P:DNA-templated transcription"/>
    <property type="evidence" value="ECO:0007669"/>
    <property type="project" value="TreeGrafter"/>
</dbReference>
<dbReference type="PROSITE" id="PS50931">
    <property type="entry name" value="HTH_LYSR"/>
    <property type="match status" value="1"/>
</dbReference>
<dbReference type="PRINTS" id="PR00039">
    <property type="entry name" value="HTHLYSR"/>
</dbReference>
<sequence length="294" mass="32078">MNNAPHLNYVRSFEAAARHLSFTAAAEELGYTQSAISHHVRSLEEFIGRPLFIRHPRSLALTTLGEAYLPAVRHALTEIDEATEAIMTSLHEKKVVVSCPISLAQNWLTRVVASFNGAHSDIAVTIHGRIWGDEYEGIADVSLSSARPEEAPDGADVLWREKLAVVCAPDYQVNGAPLTEPAQMRDAQLIHMLGRTAYWQIFAAHHGLTNWNLASGAKTNSLNVALELAACGQGCAIFPRSHLGNYLDRGLLVEPFATDIDSPWSCYISKPKGAGNKPAQIFRAFLIDFAKAGP</sequence>
<dbReference type="InterPro" id="IPR036388">
    <property type="entry name" value="WH-like_DNA-bd_sf"/>
</dbReference>
<gene>
    <name evidence="6" type="ORF">C8N45_105188</name>
</gene>
<dbReference type="Pfam" id="PF00126">
    <property type="entry name" value="HTH_1"/>
    <property type="match status" value="1"/>
</dbReference>
<dbReference type="AlphaFoldDB" id="A0A2T6KHK2"/>
<keyword evidence="3" id="KW-0238">DNA-binding</keyword>
<dbReference type="SUPFAM" id="SSF53850">
    <property type="entry name" value="Periplasmic binding protein-like II"/>
    <property type="match status" value="1"/>
</dbReference>
<dbReference type="OrthoDB" id="9813056at2"/>
<dbReference type="GO" id="GO:0043565">
    <property type="term" value="F:sequence-specific DNA binding"/>
    <property type="evidence" value="ECO:0007669"/>
    <property type="project" value="TreeGrafter"/>
</dbReference>
<dbReference type="EMBL" id="QBUD01000005">
    <property type="protein sequence ID" value="PUB14965.1"/>
    <property type="molecule type" value="Genomic_DNA"/>
</dbReference>
<dbReference type="SUPFAM" id="SSF46785">
    <property type="entry name" value="Winged helix' DNA-binding domain"/>
    <property type="match status" value="1"/>
</dbReference>
<keyword evidence="2" id="KW-0805">Transcription regulation</keyword>
<name>A0A2T6KHK2_9RHOB</name>
<keyword evidence="4" id="KW-0804">Transcription</keyword>
<keyword evidence="7" id="KW-1185">Reference proteome</keyword>
<comment type="caution">
    <text evidence="6">The sequence shown here is derived from an EMBL/GenBank/DDBJ whole genome shotgun (WGS) entry which is preliminary data.</text>
</comment>
<evidence type="ECO:0000256" key="4">
    <source>
        <dbReference type="ARBA" id="ARBA00023163"/>
    </source>
</evidence>
<evidence type="ECO:0000259" key="5">
    <source>
        <dbReference type="PROSITE" id="PS50931"/>
    </source>
</evidence>
<evidence type="ECO:0000256" key="3">
    <source>
        <dbReference type="ARBA" id="ARBA00023125"/>
    </source>
</evidence>
<dbReference type="GO" id="GO:0003700">
    <property type="term" value="F:DNA-binding transcription factor activity"/>
    <property type="evidence" value="ECO:0007669"/>
    <property type="project" value="InterPro"/>
</dbReference>
<reference evidence="6 7" key="1">
    <citation type="submission" date="2018-04" db="EMBL/GenBank/DDBJ databases">
        <title>Genomic Encyclopedia of Archaeal and Bacterial Type Strains, Phase II (KMG-II): from individual species to whole genera.</title>
        <authorList>
            <person name="Goeker M."/>
        </authorList>
    </citation>
    <scope>NUCLEOTIDE SEQUENCE [LARGE SCALE GENOMIC DNA]</scope>
    <source>
        <strain evidence="6 7">DSM 29955</strain>
    </source>
</reference>
<dbReference type="PANTHER" id="PTHR30537">
    <property type="entry name" value="HTH-TYPE TRANSCRIPTIONAL REGULATOR"/>
    <property type="match status" value="1"/>
</dbReference>
<dbReference type="Pfam" id="PF03466">
    <property type="entry name" value="LysR_substrate"/>
    <property type="match status" value="1"/>
</dbReference>
<dbReference type="InterPro" id="IPR000847">
    <property type="entry name" value="LysR_HTH_N"/>
</dbReference>